<gene>
    <name evidence="8" type="ORF">GPY61_15645</name>
</gene>
<comment type="similarity">
    <text evidence="2">Belongs to the nitroreductase family.</text>
</comment>
<evidence type="ECO:0000256" key="1">
    <source>
        <dbReference type="ARBA" id="ARBA00001917"/>
    </source>
</evidence>
<dbReference type="InterPro" id="IPR033878">
    <property type="entry name" value="NfsB-like"/>
</dbReference>
<dbReference type="Proteomes" id="UP000443353">
    <property type="component" value="Unassembled WGS sequence"/>
</dbReference>
<comment type="cofactor">
    <cofactor evidence="1">
        <name>FMN</name>
        <dbReference type="ChEBI" id="CHEBI:58210"/>
    </cofactor>
</comment>
<dbReference type="InterPro" id="IPR029479">
    <property type="entry name" value="Nitroreductase"/>
</dbReference>
<dbReference type="InterPro" id="IPR000415">
    <property type="entry name" value="Nitroreductase-like"/>
</dbReference>
<dbReference type="RefSeq" id="WP_056124406.1">
    <property type="nucleotide sequence ID" value="NZ_CP168562.1"/>
</dbReference>
<evidence type="ECO:0000256" key="5">
    <source>
        <dbReference type="ARBA" id="ARBA00022857"/>
    </source>
</evidence>
<feature type="domain" description="Nitroreductase" evidence="7">
    <location>
        <begin position="7"/>
        <end position="193"/>
    </location>
</feature>
<evidence type="ECO:0000256" key="3">
    <source>
        <dbReference type="ARBA" id="ARBA00022630"/>
    </source>
</evidence>
<evidence type="ECO:0000256" key="4">
    <source>
        <dbReference type="ARBA" id="ARBA00022643"/>
    </source>
</evidence>
<keyword evidence="6" id="KW-0560">Oxidoreductase</keyword>
<keyword evidence="9" id="KW-1185">Reference proteome</keyword>
<dbReference type="EMBL" id="WSES01000004">
    <property type="protein sequence ID" value="MVW61363.1"/>
    <property type="molecule type" value="Genomic_DNA"/>
</dbReference>
<evidence type="ECO:0000313" key="8">
    <source>
        <dbReference type="EMBL" id="MVW61363.1"/>
    </source>
</evidence>
<name>A0A7X3G0Q3_9BURK</name>
<organism evidence="8 9">
    <name type="scientific">Massilia cellulosiltytica</name>
    <dbReference type="NCBI Taxonomy" id="2683234"/>
    <lineage>
        <taxon>Bacteria</taxon>
        <taxon>Pseudomonadati</taxon>
        <taxon>Pseudomonadota</taxon>
        <taxon>Betaproteobacteria</taxon>
        <taxon>Burkholderiales</taxon>
        <taxon>Oxalobacteraceae</taxon>
        <taxon>Telluria group</taxon>
        <taxon>Massilia</taxon>
    </lineage>
</organism>
<evidence type="ECO:0000259" key="7">
    <source>
        <dbReference type="Pfam" id="PF00881"/>
    </source>
</evidence>
<keyword evidence="5" id="KW-0521">NADP</keyword>
<dbReference type="Gene3D" id="3.40.109.10">
    <property type="entry name" value="NADH Oxidase"/>
    <property type="match status" value="1"/>
</dbReference>
<dbReference type="PANTHER" id="PTHR43673">
    <property type="entry name" value="NAD(P)H NITROREDUCTASE YDGI-RELATED"/>
    <property type="match status" value="1"/>
</dbReference>
<evidence type="ECO:0000313" key="9">
    <source>
        <dbReference type="Proteomes" id="UP000443353"/>
    </source>
</evidence>
<protein>
    <submittedName>
        <fullName evidence="8">Oxygen-insensitive NAD(P)H-dependent nitroreductase NfsB</fullName>
    </submittedName>
</protein>
<evidence type="ECO:0000256" key="6">
    <source>
        <dbReference type="ARBA" id="ARBA00023002"/>
    </source>
</evidence>
<dbReference type="SUPFAM" id="SSF55469">
    <property type="entry name" value="FMN-dependent nitroreductase-like"/>
    <property type="match status" value="1"/>
</dbReference>
<dbReference type="Pfam" id="PF00881">
    <property type="entry name" value="Nitroreductase"/>
    <property type="match status" value="1"/>
</dbReference>
<reference evidence="8 9" key="1">
    <citation type="submission" date="2019-12" db="EMBL/GenBank/DDBJ databases">
        <authorList>
            <person name="Li C."/>
            <person name="Zhao J."/>
        </authorList>
    </citation>
    <scope>NUCLEOTIDE SEQUENCE [LARGE SCALE GENOMIC DNA]</scope>
    <source>
        <strain evidence="8 9">NEAU-DD11</strain>
    </source>
</reference>
<comment type="caution">
    <text evidence="8">The sequence shown here is derived from an EMBL/GenBank/DDBJ whole genome shotgun (WGS) entry which is preliminary data.</text>
</comment>
<keyword evidence="3" id="KW-0285">Flavoprotein</keyword>
<evidence type="ECO:0000256" key="2">
    <source>
        <dbReference type="ARBA" id="ARBA00007118"/>
    </source>
</evidence>
<dbReference type="CDD" id="cd02149">
    <property type="entry name" value="NfsB-like"/>
    <property type="match status" value="1"/>
</dbReference>
<dbReference type="PANTHER" id="PTHR43673:SF2">
    <property type="entry name" value="NITROREDUCTASE"/>
    <property type="match status" value="1"/>
</dbReference>
<dbReference type="GO" id="GO:0016491">
    <property type="term" value="F:oxidoreductase activity"/>
    <property type="evidence" value="ECO:0007669"/>
    <property type="project" value="UniProtKB-KW"/>
</dbReference>
<accession>A0A7X3G0Q3</accession>
<dbReference type="AlphaFoldDB" id="A0A7X3G0Q3"/>
<proteinExistence type="inferred from homology"/>
<keyword evidence="4" id="KW-0288">FMN</keyword>
<sequence length="217" mass="24126">MDILAAARKRYTAKAYDPTRRVPEETMQQIYEVLRNSPSSVNSQPWHFIVASTPEAKARLAKGVQGPYSYNEAKILNASHVILFCTRVDAEGGHLERLLEQEQRDGRFKDDAARAGQAKGRQGYVNLHRYTLKDLPQWFEKQAYIALGNAMLAASALGVDTTPMEGLDPAALDAELGLHEKGLSSLVLLSFGYHADSDFNASLPKSRLTQEQVFTFL</sequence>
<dbReference type="NCBIfam" id="NF008275">
    <property type="entry name" value="PRK11053.1"/>
    <property type="match status" value="1"/>
</dbReference>